<dbReference type="PANTHER" id="PTHR10590:SF4">
    <property type="entry name" value="SOLUTE CARRIER FAMILY 28 MEMBER 3"/>
    <property type="match status" value="1"/>
</dbReference>
<feature type="transmembrane region" description="Helical" evidence="7">
    <location>
        <begin position="67"/>
        <end position="92"/>
    </location>
</feature>
<evidence type="ECO:0000256" key="8">
    <source>
        <dbReference type="SAM" id="MobiDB-lite"/>
    </source>
</evidence>
<feature type="transmembrane region" description="Helical" evidence="7">
    <location>
        <begin position="198"/>
        <end position="219"/>
    </location>
</feature>
<proteinExistence type="inferred from homology"/>
<evidence type="ECO:0000256" key="7">
    <source>
        <dbReference type="RuleBase" id="RU362018"/>
    </source>
</evidence>
<evidence type="ECO:0000259" key="11">
    <source>
        <dbReference type="Pfam" id="PF07670"/>
    </source>
</evidence>
<evidence type="ECO:0000256" key="5">
    <source>
        <dbReference type="ARBA" id="ARBA00022989"/>
    </source>
</evidence>
<dbReference type="Pfam" id="PF07670">
    <property type="entry name" value="Gate"/>
    <property type="match status" value="1"/>
</dbReference>
<evidence type="ECO:0000256" key="2">
    <source>
        <dbReference type="ARBA" id="ARBA00009033"/>
    </source>
</evidence>
<protein>
    <recommendedName>
        <fullName evidence="7">Sodium/nucleoside cotransporter</fullName>
    </recommendedName>
</protein>
<feature type="transmembrane region" description="Helical" evidence="7">
    <location>
        <begin position="548"/>
        <end position="571"/>
    </location>
</feature>
<feature type="transmembrane region" description="Helical" evidence="7">
    <location>
        <begin position="583"/>
        <end position="603"/>
    </location>
</feature>
<dbReference type="Pfam" id="PF01773">
    <property type="entry name" value="Nucleos_tra2_N"/>
    <property type="match status" value="1"/>
</dbReference>
<feature type="transmembrane region" description="Helical" evidence="7">
    <location>
        <begin position="287"/>
        <end position="308"/>
    </location>
</feature>
<evidence type="ECO:0000256" key="6">
    <source>
        <dbReference type="ARBA" id="ARBA00023136"/>
    </source>
</evidence>
<evidence type="ECO:0000313" key="12">
    <source>
        <dbReference type="EMBL" id="PVD30120.1"/>
    </source>
</evidence>
<dbReference type="GO" id="GO:0005886">
    <property type="term" value="C:plasma membrane"/>
    <property type="evidence" value="ECO:0007669"/>
    <property type="project" value="UniProtKB-SubCell"/>
</dbReference>
<dbReference type="PANTHER" id="PTHR10590">
    <property type="entry name" value="SODIUM/NUCLEOSIDE COTRANSPORTER"/>
    <property type="match status" value="1"/>
</dbReference>
<feature type="domain" description="Nucleoside transporter/FeoB GTPase Gate" evidence="11">
    <location>
        <begin position="255"/>
        <end position="352"/>
    </location>
</feature>
<comment type="similarity">
    <text evidence="2 7">Belongs to the concentrative nucleoside transporter (CNT) (TC 2.A.41) family.</text>
</comment>
<evidence type="ECO:0000259" key="9">
    <source>
        <dbReference type="Pfam" id="PF01773"/>
    </source>
</evidence>
<reference evidence="12 13" key="1">
    <citation type="submission" date="2018-04" db="EMBL/GenBank/DDBJ databases">
        <title>The genome of golden apple snail Pomacea canaliculata provides insight into stress tolerance and invasive adaptation.</title>
        <authorList>
            <person name="Liu C."/>
            <person name="Liu B."/>
            <person name="Ren Y."/>
            <person name="Zhang Y."/>
            <person name="Wang H."/>
            <person name="Li S."/>
            <person name="Jiang F."/>
            <person name="Yin L."/>
            <person name="Zhang G."/>
            <person name="Qian W."/>
            <person name="Fan W."/>
        </authorList>
    </citation>
    <scope>NUCLEOTIDE SEQUENCE [LARGE SCALE GENOMIC DNA]</scope>
    <source>
        <strain evidence="12">SZHN2017</strain>
        <tissue evidence="12">Muscle</tissue>
    </source>
</reference>
<organism evidence="12 13">
    <name type="scientific">Pomacea canaliculata</name>
    <name type="common">Golden apple snail</name>
    <dbReference type="NCBI Taxonomy" id="400727"/>
    <lineage>
        <taxon>Eukaryota</taxon>
        <taxon>Metazoa</taxon>
        <taxon>Spiralia</taxon>
        <taxon>Lophotrochozoa</taxon>
        <taxon>Mollusca</taxon>
        <taxon>Gastropoda</taxon>
        <taxon>Caenogastropoda</taxon>
        <taxon>Architaenioglossa</taxon>
        <taxon>Ampullarioidea</taxon>
        <taxon>Ampullariidae</taxon>
        <taxon>Pomacea</taxon>
    </lineage>
</organism>
<keyword evidence="13" id="KW-1185">Reference proteome</keyword>
<keyword evidence="5 7" id="KW-1133">Transmembrane helix</keyword>
<dbReference type="InterPro" id="IPR011642">
    <property type="entry name" value="Gate_dom"/>
</dbReference>
<dbReference type="GO" id="GO:0005415">
    <property type="term" value="F:nucleoside:sodium symporter activity"/>
    <property type="evidence" value="ECO:0007669"/>
    <property type="project" value="TreeGrafter"/>
</dbReference>
<feature type="transmembrane region" description="Helical" evidence="7">
    <location>
        <begin position="329"/>
        <end position="351"/>
    </location>
</feature>
<keyword evidence="4 7" id="KW-0812">Transmembrane</keyword>
<feature type="domain" description="Concentrative nucleoside transporter N-terminal" evidence="9">
    <location>
        <begin position="175"/>
        <end position="246"/>
    </location>
</feature>
<keyword evidence="7" id="KW-0813">Transport</keyword>
<dbReference type="Proteomes" id="UP000245119">
    <property type="component" value="Linkage Group LG5"/>
</dbReference>
<dbReference type="InterPro" id="IPR011657">
    <property type="entry name" value="CNT_C_dom"/>
</dbReference>
<dbReference type="InterPro" id="IPR002668">
    <property type="entry name" value="CNT_N_dom"/>
</dbReference>
<feature type="transmembrane region" description="Helical" evidence="7">
    <location>
        <begin position="98"/>
        <end position="120"/>
    </location>
</feature>
<dbReference type="OrthoDB" id="6075923at2759"/>
<evidence type="ECO:0000313" key="13">
    <source>
        <dbReference type="Proteomes" id="UP000245119"/>
    </source>
</evidence>
<feature type="transmembrane region" description="Helical" evidence="7">
    <location>
        <begin position="141"/>
        <end position="164"/>
    </location>
</feature>
<dbReference type="NCBIfam" id="TIGR00804">
    <property type="entry name" value="nupC"/>
    <property type="match status" value="1"/>
</dbReference>
<dbReference type="InterPro" id="IPR008276">
    <property type="entry name" value="C_nuclsd_transpt"/>
</dbReference>
<evidence type="ECO:0000256" key="3">
    <source>
        <dbReference type="ARBA" id="ARBA00022475"/>
    </source>
</evidence>
<name>A0A2T7P9M5_POMCA</name>
<dbReference type="InterPro" id="IPR018270">
    <property type="entry name" value="C_nuclsd_transpt_met_bac"/>
</dbReference>
<dbReference type="Pfam" id="PF07662">
    <property type="entry name" value="Nucleos_tra2_C"/>
    <property type="match status" value="1"/>
</dbReference>
<evidence type="ECO:0000256" key="1">
    <source>
        <dbReference type="ARBA" id="ARBA00004651"/>
    </source>
</evidence>
<feature type="domain" description="Concentrative nucleoside transporter C-terminal" evidence="10">
    <location>
        <begin position="357"/>
        <end position="602"/>
    </location>
</feature>
<keyword evidence="3" id="KW-1003">Cell membrane</keyword>
<accession>A0A2T7P9M5</accession>
<sequence>MFKIDDTNANKMPKKPEEEASNIRIQEYEEIENDENDEDQGDDGPCSRAVGRTQDAVIKFYSTHKRIIVNVFLAVLFLVYMTYFAYCMWYSFGDEGSIRLLVGTILGVFLIALHYLGDYFNLSKALNGTVRVKNKAKLRKIIRWVLYVISAVAMVTVLIVLVAIRTPSNLVSLGGLAAFILLSYITSFNPAKVNWHPVYWGFCVQFLFAGIILRTRVGYQIFDWLGSRVTEFLNYASAGAIFVFGDVYQEHFFAFAILPVIVFFSAAISTLYFLGVMQGIVKVLGRFLSFCLGTTPAESLNAAANIFVGMTEAPLMIRPFISRMTKSELHAVMTGGFATIAGSVLGAYIGFGVPADHLLSASVMSAPAALAISKLTYPETEVPQMSDEDYSKMEDMPEKNLIEAASSGASASIQLVANVAVNVMAFLSILAFVNATLNWFGERAGVAGVSFQFICSYVLYPVALFMGTELADCRRIAELVGIKTFTNEFIAYASLRDLIANHKTWTNYTSIYDPHTAGNVQYISDDIFLTHWNMTLTKGIISRRSEIIATYALCGFSNFGSMGIMLGALTGMAPDRKKDLASIVLRAMIAGNIACFFTACIAVKSADNSDSVIVSEPYDLYDVMDRFCVRR</sequence>
<feature type="transmembrane region" description="Helical" evidence="7">
    <location>
        <begin position="170"/>
        <end position="186"/>
    </location>
</feature>
<dbReference type="STRING" id="400727.A0A2T7P9M5"/>
<comment type="subcellular location">
    <subcellularLocation>
        <location evidence="1">Cell membrane</location>
        <topology evidence="1">Multi-pass membrane protein</topology>
    </subcellularLocation>
</comment>
<evidence type="ECO:0000259" key="10">
    <source>
        <dbReference type="Pfam" id="PF07662"/>
    </source>
</evidence>
<dbReference type="EMBL" id="PZQS01000005">
    <property type="protein sequence ID" value="PVD30120.1"/>
    <property type="molecule type" value="Genomic_DNA"/>
</dbReference>
<gene>
    <name evidence="12" type="ORF">C0Q70_09382</name>
</gene>
<feature type="transmembrane region" description="Helical" evidence="7">
    <location>
        <begin position="252"/>
        <end position="275"/>
    </location>
</feature>
<keyword evidence="6 7" id="KW-0472">Membrane</keyword>
<evidence type="ECO:0000256" key="4">
    <source>
        <dbReference type="ARBA" id="ARBA00022692"/>
    </source>
</evidence>
<feature type="region of interest" description="Disordered" evidence="8">
    <location>
        <begin position="1"/>
        <end position="23"/>
    </location>
</feature>
<feature type="compositionally biased region" description="Basic and acidic residues" evidence="8">
    <location>
        <begin position="1"/>
        <end position="18"/>
    </location>
</feature>
<dbReference type="AlphaFoldDB" id="A0A2T7P9M5"/>
<feature type="transmembrane region" description="Helical" evidence="7">
    <location>
        <begin position="415"/>
        <end position="440"/>
    </location>
</feature>
<comment type="caution">
    <text evidence="12">The sequence shown here is derived from an EMBL/GenBank/DDBJ whole genome shotgun (WGS) entry which is preliminary data.</text>
</comment>
<feature type="transmembrane region" description="Helical" evidence="7">
    <location>
        <begin position="446"/>
        <end position="466"/>
    </location>
</feature>